<evidence type="ECO:0000313" key="3">
    <source>
        <dbReference type="Proteomes" id="UP000242850"/>
    </source>
</evidence>
<keyword evidence="3" id="KW-1185">Reference proteome</keyword>
<gene>
    <name evidence="2" type="ORF">SAMN05660865_00324</name>
</gene>
<dbReference type="RefSeq" id="WP_103895341.1">
    <property type="nucleotide sequence ID" value="NZ_FNUK01000002.1"/>
</dbReference>
<keyword evidence="1" id="KW-0175">Coiled coil</keyword>
<evidence type="ECO:0008006" key="4">
    <source>
        <dbReference type="Google" id="ProtNLM"/>
    </source>
</evidence>
<accession>A0A1H5SCF2</accession>
<name>A0A1H5SCF2_9CLOT</name>
<evidence type="ECO:0000256" key="1">
    <source>
        <dbReference type="SAM" id="Coils"/>
    </source>
</evidence>
<evidence type="ECO:0000313" key="2">
    <source>
        <dbReference type="EMBL" id="SEF47668.1"/>
    </source>
</evidence>
<feature type="coiled-coil region" evidence="1">
    <location>
        <begin position="45"/>
        <end position="93"/>
    </location>
</feature>
<reference evidence="3" key="1">
    <citation type="submission" date="2016-10" db="EMBL/GenBank/DDBJ databases">
        <authorList>
            <person name="Varghese N."/>
            <person name="Submissions S."/>
        </authorList>
    </citation>
    <scope>NUCLEOTIDE SEQUENCE [LARGE SCALE GENOMIC DNA]</scope>
    <source>
        <strain evidence="3">DSM 5463</strain>
    </source>
</reference>
<dbReference type="InterPro" id="IPR046118">
    <property type="entry name" value="DUF6115"/>
</dbReference>
<dbReference type="Proteomes" id="UP000242850">
    <property type="component" value="Unassembled WGS sequence"/>
</dbReference>
<dbReference type="EMBL" id="FNUK01000002">
    <property type="protein sequence ID" value="SEF47668.1"/>
    <property type="molecule type" value="Genomic_DNA"/>
</dbReference>
<dbReference type="AlphaFoldDB" id="A0A1H5SCF2"/>
<organism evidence="2 3">
    <name type="scientific">Caloramator fervidus</name>
    <dbReference type="NCBI Taxonomy" id="29344"/>
    <lineage>
        <taxon>Bacteria</taxon>
        <taxon>Bacillati</taxon>
        <taxon>Bacillota</taxon>
        <taxon>Clostridia</taxon>
        <taxon>Eubacteriales</taxon>
        <taxon>Clostridiaceae</taxon>
        <taxon>Caloramator</taxon>
    </lineage>
</organism>
<sequence>MNYVLIAIGLFLIFLSYRKGSVLVESQMENQIDKNKMIFENNLVLQEYSNNLKYINEVLQELKVRVENIEISLLALNEDINAFKEVLSKFENNKDSKNDLLNFDKDTKTVDINEQIYEMTLQGLSIEEISSKLNIGKGEVLLRLGLIKAKK</sequence>
<proteinExistence type="predicted"/>
<protein>
    <recommendedName>
        <fullName evidence="4">DUF2802 domain-containing protein</fullName>
    </recommendedName>
</protein>
<dbReference type="Pfam" id="PF19610">
    <property type="entry name" value="DUF6115"/>
    <property type="match status" value="1"/>
</dbReference>
<dbReference type="OrthoDB" id="1957165at2"/>